<dbReference type="Proteomes" id="UP000193006">
    <property type="component" value="Chromosome"/>
</dbReference>
<gene>
    <name evidence="1" type="ORF">BkAM31D_03340</name>
</gene>
<accession>A0A1X9M8N3</accession>
<reference evidence="1 2" key="1">
    <citation type="submission" date="2017-04" db="EMBL/GenBank/DDBJ databases">
        <title>Bacillus krulwichiae AM31D Genome sequencing and assembly.</title>
        <authorList>
            <person name="Krulwich T.A."/>
            <person name="Anastor L."/>
            <person name="Ehrlich R."/>
            <person name="Ehrlich G.D."/>
            <person name="Janto B."/>
        </authorList>
    </citation>
    <scope>NUCLEOTIDE SEQUENCE [LARGE SCALE GENOMIC DNA]</scope>
    <source>
        <strain evidence="1 2">AM31D</strain>
    </source>
</reference>
<organism evidence="1 2">
    <name type="scientific">Halalkalibacter krulwichiae</name>
    <dbReference type="NCBI Taxonomy" id="199441"/>
    <lineage>
        <taxon>Bacteria</taxon>
        <taxon>Bacillati</taxon>
        <taxon>Bacillota</taxon>
        <taxon>Bacilli</taxon>
        <taxon>Bacillales</taxon>
        <taxon>Bacillaceae</taxon>
        <taxon>Halalkalibacter</taxon>
    </lineage>
</organism>
<sequence length="152" mass="17528">MHPVIKKLQWKTLYTPILVIGAPKEFEEVMNQFGVEVHTEARTEKYGFILVFGISNKELQEKALAVVNLLNEDGLLWLCYPKKSSKTYKGSDCSRDTVGAMLAERDFEPVRQIAIDEDWSALRYRHISQIKSMKRTFAVTAEGKERTMKEEN</sequence>
<dbReference type="RefSeq" id="WP_066157811.1">
    <property type="nucleotide sequence ID" value="NZ_CP020814.1"/>
</dbReference>
<proteinExistence type="predicted"/>
<evidence type="ECO:0000313" key="1">
    <source>
        <dbReference type="EMBL" id="ARK28970.1"/>
    </source>
</evidence>
<name>A0A1X9M8N3_9BACI</name>
<dbReference type="AlphaFoldDB" id="A0A1X9M8N3"/>
<dbReference type="KEGG" id="bkw:BkAM31D_03340"/>
<protein>
    <recommendedName>
        <fullName evidence="3">DUF3052 domain-containing protein</fullName>
    </recommendedName>
</protein>
<evidence type="ECO:0000313" key="2">
    <source>
        <dbReference type="Proteomes" id="UP000193006"/>
    </source>
</evidence>
<keyword evidence="2" id="KW-1185">Reference proteome</keyword>
<dbReference type="STRING" id="199441.BkAM31D_03340"/>
<dbReference type="EMBL" id="CP020814">
    <property type="protein sequence ID" value="ARK28970.1"/>
    <property type="molecule type" value="Genomic_DNA"/>
</dbReference>
<evidence type="ECO:0008006" key="3">
    <source>
        <dbReference type="Google" id="ProtNLM"/>
    </source>
</evidence>